<dbReference type="AlphaFoldDB" id="A0A3S4ZQH3"/>
<gene>
    <name evidence="1" type="ORF">NCTC13079_00706</name>
</gene>
<keyword evidence="2" id="KW-1185">Reference proteome</keyword>
<dbReference type="Proteomes" id="UP000269544">
    <property type="component" value="Chromosome"/>
</dbReference>
<dbReference type="KEGG" id="piv:NCTC13079_00706"/>
<dbReference type="InterPro" id="IPR009711">
    <property type="entry name" value="UPF0473"/>
</dbReference>
<dbReference type="RefSeq" id="WP_126465268.1">
    <property type="nucleotide sequence ID" value="NZ_JAUSWF010000001.1"/>
</dbReference>
<sequence length="105" mass="12297">MAHDHNHDHQHEGEELDVITLTLEDDSELDCAVIGVFEFEDKEYIALMPLDGDEIDEDASVLIYEYDEIDENEMELVFIEEEDRFNKVAEEFERLFAEDVEEQGV</sequence>
<reference evidence="1 2" key="1">
    <citation type="submission" date="2018-12" db="EMBL/GenBank/DDBJ databases">
        <authorList>
            <consortium name="Pathogen Informatics"/>
        </authorList>
    </citation>
    <scope>NUCLEOTIDE SEQUENCE [LARGE SCALE GENOMIC DNA]</scope>
    <source>
        <strain evidence="1 2">NCTC13079</strain>
    </source>
</reference>
<accession>A0A3S4ZQH3</accession>
<organism evidence="1 2">
    <name type="scientific">Aedoeadaptatus ivorii</name>
    <dbReference type="NCBI Taxonomy" id="54006"/>
    <lineage>
        <taxon>Bacteria</taxon>
        <taxon>Bacillati</taxon>
        <taxon>Bacillota</taxon>
        <taxon>Tissierellia</taxon>
        <taxon>Tissierellales</taxon>
        <taxon>Peptoniphilaceae</taxon>
        <taxon>Aedoeadaptatus</taxon>
    </lineage>
</organism>
<proteinExistence type="predicted"/>
<evidence type="ECO:0000313" key="1">
    <source>
        <dbReference type="EMBL" id="VEJ35473.1"/>
    </source>
</evidence>
<protein>
    <submittedName>
        <fullName evidence="1">Uncharacterized protein conserved in bacteria</fullName>
    </submittedName>
</protein>
<dbReference type="EMBL" id="LR134523">
    <property type="protein sequence ID" value="VEJ35473.1"/>
    <property type="molecule type" value="Genomic_DNA"/>
</dbReference>
<name>A0A3S4ZQH3_9FIRM</name>
<dbReference type="Pfam" id="PF06949">
    <property type="entry name" value="DUF1292"/>
    <property type="match status" value="1"/>
</dbReference>
<dbReference type="OrthoDB" id="9796509at2"/>
<evidence type="ECO:0000313" key="2">
    <source>
        <dbReference type="Proteomes" id="UP000269544"/>
    </source>
</evidence>